<sequence>MSDIQESIPTSDPEAVDRKRFRGRIALMLAIPLLVVSVAVAFYLSGGRFVETDNAYLKANKAPISSEVSGRVQEVLVRDNDSVERGDVLFRIDPAAFETALQRADARLAGVRTELEALQESYRQKQAEIGEADTDLGFWQREAGRQEQLARKGAVSQSQLDESRHNADMARQKKATLELELRRLAAELAGGPGRPLEQHPDYRVASAELEQARLDLARTEVRAPFSGHVSQLPEPGEYITQGKAAAVLIGDDIWVEANFIEADLTHVSEGQPVNIRLDIFPDHHWAGTVESLSPATGAEFAVIPAQNATGNWVKIPQRVTVRIRLDKESAGPQLRAGLSALVEVDTGARCRLPSLCS</sequence>
<dbReference type="GO" id="GO:0055085">
    <property type="term" value="P:transmembrane transport"/>
    <property type="evidence" value="ECO:0007669"/>
    <property type="project" value="InterPro"/>
</dbReference>
<feature type="transmembrane region" description="Helical" evidence="3">
    <location>
        <begin position="25"/>
        <end position="44"/>
    </location>
</feature>
<feature type="coiled-coil region" evidence="2">
    <location>
        <begin position="160"/>
        <end position="222"/>
    </location>
</feature>
<dbReference type="InterPro" id="IPR058636">
    <property type="entry name" value="Beta-barrel_YknX"/>
</dbReference>
<evidence type="ECO:0000256" key="1">
    <source>
        <dbReference type="ARBA" id="ARBA00004196"/>
    </source>
</evidence>
<protein>
    <submittedName>
        <fullName evidence="6">Membrane protein</fullName>
    </submittedName>
</protein>
<feature type="coiled-coil region" evidence="2">
    <location>
        <begin position="101"/>
        <end position="135"/>
    </location>
</feature>
<evidence type="ECO:0000259" key="5">
    <source>
        <dbReference type="Pfam" id="PF25990"/>
    </source>
</evidence>
<dbReference type="Gene3D" id="2.40.50.100">
    <property type="match status" value="1"/>
</dbReference>
<dbReference type="SUPFAM" id="SSF111369">
    <property type="entry name" value="HlyD-like secretion proteins"/>
    <property type="match status" value="1"/>
</dbReference>
<dbReference type="Gene3D" id="2.40.30.170">
    <property type="match status" value="1"/>
</dbReference>
<keyword evidence="3" id="KW-1133">Transmembrane helix</keyword>
<dbReference type="AlphaFoldDB" id="A0A917ZEC7"/>
<gene>
    <name evidence="6" type="ORF">GCM10011348_16830</name>
</gene>
<feature type="domain" description="YknX-like beta-barrel" evidence="5">
    <location>
        <begin position="255"/>
        <end position="344"/>
    </location>
</feature>
<evidence type="ECO:0000256" key="3">
    <source>
        <dbReference type="SAM" id="Phobius"/>
    </source>
</evidence>
<dbReference type="PANTHER" id="PTHR30386">
    <property type="entry name" value="MEMBRANE FUSION SUBUNIT OF EMRAB-TOLC MULTIDRUG EFFLUX PUMP"/>
    <property type="match status" value="1"/>
</dbReference>
<evidence type="ECO:0000313" key="7">
    <source>
        <dbReference type="Proteomes" id="UP000599578"/>
    </source>
</evidence>
<organism evidence="6 7">
    <name type="scientific">Marinobacterium nitratireducens</name>
    <dbReference type="NCBI Taxonomy" id="518897"/>
    <lineage>
        <taxon>Bacteria</taxon>
        <taxon>Pseudomonadati</taxon>
        <taxon>Pseudomonadota</taxon>
        <taxon>Gammaproteobacteria</taxon>
        <taxon>Oceanospirillales</taxon>
        <taxon>Oceanospirillaceae</taxon>
        <taxon>Marinobacterium</taxon>
    </lineage>
</organism>
<evidence type="ECO:0000256" key="2">
    <source>
        <dbReference type="SAM" id="Coils"/>
    </source>
</evidence>
<dbReference type="PANTHER" id="PTHR30386:SF19">
    <property type="entry name" value="MULTIDRUG EXPORT PROTEIN EMRA-RELATED"/>
    <property type="match status" value="1"/>
</dbReference>
<keyword evidence="3" id="KW-0812">Transmembrane</keyword>
<dbReference type="Proteomes" id="UP000599578">
    <property type="component" value="Unassembled WGS sequence"/>
</dbReference>
<feature type="domain" description="Multidrug export protein EmrA/FarA alpha-helical hairpin" evidence="4">
    <location>
        <begin position="98"/>
        <end position="219"/>
    </location>
</feature>
<evidence type="ECO:0000259" key="4">
    <source>
        <dbReference type="Pfam" id="PF25885"/>
    </source>
</evidence>
<reference evidence="6 7" key="1">
    <citation type="journal article" date="2014" name="Int. J. Syst. Evol. Microbiol.">
        <title>Complete genome sequence of Corynebacterium casei LMG S-19264T (=DSM 44701T), isolated from a smear-ripened cheese.</title>
        <authorList>
            <consortium name="US DOE Joint Genome Institute (JGI-PGF)"/>
            <person name="Walter F."/>
            <person name="Albersmeier A."/>
            <person name="Kalinowski J."/>
            <person name="Ruckert C."/>
        </authorList>
    </citation>
    <scope>NUCLEOTIDE SEQUENCE [LARGE SCALE GENOMIC DNA]</scope>
    <source>
        <strain evidence="6 7">CGMCC 1.7286</strain>
    </source>
</reference>
<dbReference type="InterPro" id="IPR058633">
    <property type="entry name" value="EmrA/FarA_HH"/>
</dbReference>
<dbReference type="RefSeq" id="WP_229721845.1">
    <property type="nucleotide sequence ID" value="NZ_BMLT01000004.1"/>
</dbReference>
<comment type="subcellular location">
    <subcellularLocation>
        <location evidence="1">Cell envelope</location>
    </subcellularLocation>
</comment>
<keyword evidence="3" id="KW-0472">Membrane</keyword>
<dbReference type="Pfam" id="PF25885">
    <property type="entry name" value="HH_EMRA"/>
    <property type="match status" value="1"/>
</dbReference>
<accession>A0A917ZEC7</accession>
<evidence type="ECO:0000313" key="6">
    <source>
        <dbReference type="EMBL" id="GGO80359.1"/>
    </source>
</evidence>
<name>A0A917ZEC7_9GAMM</name>
<keyword evidence="7" id="KW-1185">Reference proteome</keyword>
<dbReference type="GO" id="GO:0030313">
    <property type="term" value="C:cell envelope"/>
    <property type="evidence" value="ECO:0007669"/>
    <property type="project" value="UniProtKB-SubCell"/>
</dbReference>
<dbReference type="Pfam" id="PF25990">
    <property type="entry name" value="Beta-barrel_YknX"/>
    <property type="match status" value="1"/>
</dbReference>
<proteinExistence type="predicted"/>
<dbReference type="EMBL" id="BMLT01000004">
    <property type="protein sequence ID" value="GGO80359.1"/>
    <property type="molecule type" value="Genomic_DNA"/>
</dbReference>
<comment type="caution">
    <text evidence="6">The sequence shown here is derived from an EMBL/GenBank/DDBJ whole genome shotgun (WGS) entry which is preliminary data.</text>
</comment>
<keyword evidence="2" id="KW-0175">Coiled coil</keyword>
<dbReference type="InterPro" id="IPR050739">
    <property type="entry name" value="MFP"/>
</dbReference>